<organism evidence="8 9">
    <name type="scientific">Siphonobacter aquaeclarae</name>
    <dbReference type="NCBI Taxonomy" id="563176"/>
    <lineage>
        <taxon>Bacteria</taxon>
        <taxon>Pseudomonadati</taxon>
        <taxon>Bacteroidota</taxon>
        <taxon>Cytophagia</taxon>
        <taxon>Cytophagales</taxon>
        <taxon>Cytophagaceae</taxon>
        <taxon>Siphonobacter</taxon>
    </lineage>
</organism>
<dbReference type="CDD" id="cd07185">
    <property type="entry name" value="OmpA_C-like"/>
    <property type="match status" value="1"/>
</dbReference>
<evidence type="ECO:0000313" key="8">
    <source>
        <dbReference type="EMBL" id="SDM23731.1"/>
    </source>
</evidence>
<feature type="domain" description="OmpA-like" evidence="7">
    <location>
        <begin position="535"/>
        <end position="649"/>
    </location>
</feature>
<gene>
    <name evidence="8" type="ORF">SAMN04488090_2934</name>
</gene>
<dbReference type="PROSITE" id="PS50005">
    <property type="entry name" value="TPR"/>
    <property type="match status" value="2"/>
</dbReference>
<dbReference type="PANTHER" id="PTHR30329">
    <property type="entry name" value="STATOR ELEMENT OF FLAGELLAR MOTOR COMPLEX"/>
    <property type="match status" value="1"/>
</dbReference>
<reference evidence="8 9" key="1">
    <citation type="submission" date="2016-10" db="EMBL/GenBank/DDBJ databases">
        <authorList>
            <person name="de Groot N.N."/>
        </authorList>
    </citation>
    <scope>NUCLEOTIDE SEQUENCE [LARGE SCALE GENOMIC DNA]</scope>
    <source>
        <strain evidence="8 9">DSM 21668</strain>
    </source>
</reference>
<dbReference type="InterPro" id="IPR019734">
    <property type="entry name" value="TPR_rpt"/>
</dbReference>
<comment type="subcellular location">
    <subcellularLocation>
        <location evidence="1">Cell outer membrane</location>
    </subcellularLocation>
</comment>
<feature type="chain" id="PRO_5011472724" evidence="6">
    <location>
        <begin position="31"/>
        <end position="649"/>
    </location>
</feature>
<dbReference type="CDD" id="cd15482">
    <property type="entry name" value="Sialidase_non-viral"/>
    <property type="match status" value="1"/>
</dbReference>
<protein>
    <submittedName>
        <fullName evidence="8">WD40-like Beta Propeller Repeat</fullName>
    </submittedName>
</protein>
<dbReference type="InterPro" id="IPR011042">
    <property type="entry name" value="6-blade_b-propeller_TolB-like"/>
</dbReference>
<evidence type="ECO:0000313" key="9">
    <source>
        <dbReference type="Proteomes" id="UP000198901"/>
    </source>
</evidence>
<dbReference type="InterPro" id="IPR011990">
    <property type="entry name" value="TPR-like_helical_dom_sf"/>
</dbReference>
<keyword evidence="6" id="KW-0732">Signal</keyword>
<dbReference type="Pfam" id="PF13181">
    <property type="entry name" value="TPR_8"/>
    <property type="match status" value="2"/>
</dbReference>
<name>A0A1G9RKN9_9BACT</name>
<dbReference type="SUPFAM" id="SSF103088">
    <property type="entry name" value="OmpA-like"/>
    <property type="match status" value="1"/>
</dbReference>
<dbReference type="Proteomes" id="UP000198901">
    <property type="component" value="Unassembled WGS sequence"/>
</dbReference>
<evidence type="ECO:0000256" key="1">
    <source>
        <dbReference type="ARBA" id="ARBA00004442"/>
    </source>
</evidence>
<feature type="repeat" description="TPR" evidence="4">
    <location>
        <begin position="69"/>
        <end position="102"/>
    </location>
</feature>
<dbReference type="InterPro" id="IPR050330">
    <property type="entry name" value="Bact_OuterMem_StrucFunc"/>
</dbReference>
<dbReference type="Gene3D" id="2.120.10.30">
    <property type="entry name" value="TolB, C-terminal domain"/>
    <property type="match status" value="1"/>
</dbReference>
<evidence type="ECO:0000256" key="5">
    <source>
        <dbReference type="PROSITE-ProRule" id="PRU00473"/>
    </source>
</evidence>
<sequence>MTYRVPRSARFWRMCVFGSTFFLAVLPGMAQSKRAVESYEKGQKALADRNLAEAGRYYAKAIEQDASYAEAYIKMGELAVFDRNMDAAAKYYEKAVSLKPDAPEIQPAYSWLGNYYLRAGQYEKAAPFLEKFLTLQAGIAKPTPLQRITAKRVTRMRDICAFALQAMQKPLKIEVRRLPETVNGFESQYFPVLTADRENLLFTGIEIENGDESLYLSEKTQDGWSKPKALPAPINTSENEGTASLSADGRTLVFTVCQSRLKRGFGNCDLYIAYRAGNEWSEPENLGPAINSKEWESQPTLSPDGRWLLFASDRPGGIGKRDIWMARKDSTGHWTPAVNAGAAINTTEDDVSPFLHANGRTLFFASDGWIGMGGFDIWMSDWNGSGFSAPENVGYPINNFEDQSALFITSDGKKGLYSQEERLHQDRRQSRLWELDVPEELTKRFRKANVLKGLVREAGTGKPLAATLELVNLKSGSTDALLTSDARTGTYTAVLAEGNEYAVFVQKAGYLYKSLTFDYSGSGGDKVLNIDLEPVKKDRREVLKNVFFESGKWDLEPKSEAELQKLVRLLNENPAITLEVSGHTDDVGDDKSNLELSLRRARSVGDYLIAHGIAATRIKAVGRGETQPVQANTSEENRALNRRIEVKIL</sequence>
<keyword evidence="9" id="KW-1185">Reference proteome</keyword>
<dbReference type="SUPFAM" id="SSF82171">
    <property type="entry name" value="DPP6 N-terminal domain-like"/>
    <property type="match status" value="1"/>
</dbReference>
<dbReference type="PANTHER" id="PTHR30329:SF21">
    <property type="entry name" value="LIPOPROTEIN YIAD-RELATED"/>
    <property type="match status" value="1"/>
</dbReference>
<proteinExistence type="predicted"/>
<evidence type="ECO:0000259" key="7">
    <source>
        <dbReference type="PROSITE" id="PS51123"/>
    </source>
</evidence>
<evidence type="ECO:0000256" key="2">
    <source>
        <dbReference type="ARBA" id="ARBA00023136"/>
    </source>
</evidence>
<feature type="signal peptide" evidence="6">
    <location>
        <begin position="1"/>
        <end position="30"/>
    </location>
</feature>
<dbReference type="PRINTS" id="PR01021">
    <property type="entry name" value="OMPADOMAIN"/>
</dbReference>
<dbReference type="SMART" id="SM00028">
    <property type="entry name" value="TPR"/>
    <property type="match status" value="3"/>
</dbReference>
<dbReference type="SUPFAM" id="SSF48452">
    <property type="entry name" value="TPR-like"/>
    <property type="match status" value="1"/>
</dbReference>
<dbReference type="InterPro" id="IPR006664">
    <property type="entry name" value="OMP_bac"/>
</dbReference>
<keyword evidence="4" id="KW-0802">TPR repeat</keyword>
<keyword evidence="2 5" id="KW-0472">Membrane</keyword>
<dbReference type="InterPro" id="IPR036737">
    <property type="entry name" value="OmpA-like_sf"/>
</dbReference>
<dbReference type="Gene3D" id="1.25.40.10">
    <property type="entry name" value="Tetratricopeptide repeat domain"/>
    <property type="match status" value="1"/>
</dbReference>
<dbReference type="AlphaFoldDB" id="A0A1G9RKN9"/>
<dbReference type="PROSITE" id="PS51123">
    <property type="entry name" value="OMPA_2"/>
    <property type="match status" value="1"/>
</dbReference>
<dbReference type="GO" id="GO:0009279">
    <property type="term" value="C:cell outer membrane"/>
    <property type="evidence" value="ECO:0007669"/>
    <property type="project" value="UniProtKB-SubCell"/>
</dbReference>
<dbReference type="InterPro" id="IPR006665">
    <property type="entry name" value="OmpA-like"/>
</dbReference>
<evidence type="ECO:0000256" key="3">
    <source>
        <dbReference type="ARBA" id="ARBA00023237"/>
    </source>
</evidence>
<feature type="repeat" description="TPR" evidence="4">
    <location>
        <begin position="106"/>
        <end position="139"/>
    </location>
</feature>
<evidence type="ECO:0000256" key="6">
    <source>
        <dbReference type="SAM" id="SignalP"/>
    </source>
</evidence>
<dbReference type="Pfam" id="PF07676">
    <property type="entry name" value="PD40"/>
    <property type="match status" value="3"/>
</dbReference>
<dbReference type="Gene3D" id="3.30.1330.60">
    <property type="entry name" value="OmpA-like domain"/>
    <property type="match status" value="1"/>
</dbReference>
<dbReference type="STRING" id="563176.SAMN04488090_2934"/>
<evidence type="ECO:0000256" key="4">
    <source>
        <dbReference type="PROSITE-ProRule" id="PRU00339"/>
    </source>
</evidence>
<keyword evidence="3" id="KW-0998">Cell outer membrane</keyword>
<dbReference type="Pfam" id="PF00691">
    <property type="entry name" value="OmpA"/>
    <property type="match status" value="1"/>
</dbReference>
<dbReference type="RefSeq" id="WP_176785557.1">
    <property type="nucleotide sequence ID" value="NZ_FNGS01000005.1"/>
</dbReference>
<dbReference type="EMBL" id="FNGS01000005">
    <property type="protein sequence ID" value="SDM23731.1"/>
    <property type="molecule type" value="Genomic_DNA"/>
</dbReference>
<accession>A0A1G9RKN9</accession>
<dbReference type="InterPro" id="IPR011659">
    <property type="entry name" value="WD40"/>
</dbReference>